<gene>
    <name evidence="2" type="ORF">Q31a_27080</name>
</gene>
<sequence length="105" mass="11877">MAKPKKEQLARYSDLKKRKSALESDARALETEINLLKDVITTHLEDIGKNDAQVHGYRLTLEEGPPRPKWKDHFVSINGAEAAQYVIDHTPRNPTLKVLPPTPKP</sequence>
<dbReference type="OrthoDB" id="298442at2"/>
<evidence type="ECO:0000313" key="3">
    <source>
        <dbReference type="Proteomes" id="UP000318017"/>
    </source>
</evidence>
<name>A0A518G741_9BACT</name>
<feature type="region of interest" description="Disordered" evidence="1">
    <location>
        <begin position="1"/>
        <end position="24"/>
    </location>
</feature>
<reference evidence="2 3" key="1">
    <citation type="submission" date="2019-02" db="EMBL/GenBank/DDBJ databases">
        <title>Deep-cultivation of Planctomycetes and their phenomic and genomic characterization uncovers novel biology.</title>
        <authorList>
            <person name="Wiegand S."/>
            <person name="Jogler M."/>
            <person name="Boedeker C."/>
            <person name="Pinto D."/>
            <person name="Vollmers J."/>
            <person name="Rivas-Marin E."/>
            <person name="Kohn T."/>
            <person name="Peeters S.H."/>
            <person name="Heuer A."/>
            <person name="Rast P."/>
            <person name="Oberbeckmann S."/>
            <person name="Bunk B."/>
            <person name="Jeske O."/>
            <person name="Meyerdierks A."/>
            <person name="Storesund J.E."/>
            <person name="Kallscheuer N."/>
            <person name="Luecker S."/>
            <person name="Lage O.M."/>
            <person name="Pohl T."/>
            <person name="Merkel B.J."/>
            <person name="Hornburger P."/>
            <person name="Mueller R.-W."/>
            <person name="Bruemmer F."/>
            <person name="Labrenz M."/>
            <person name="Spormann A.M."/>
            <person name="Op den Camp H."/>
            <person name="Overmann J."/>
            <person name="Amann R."/>
            <person name="Jetten M.S.M."/>
            <person name="Mascher T."/>
            <person name="Medema M.H."/>
            <person name="Devos D.P."/>
            <person name="Kaster A.-K."/>
            <person name="Ovreas L."/>
            <person name="Rohde M."/>
            <person name="Galperin M.Y."/>
            <person name="Jogler C."/>
        </authorList>
    </citation>
    <scope>NUCLEOTIDE SEQUENCE [LARGE SCALE GENOMIC DNA]</scope>
    <source>
        <strain evidence="2 3">Q31a</strain>
    </source>
</reference>
<evidence type="ECO:0000256" key="1">
    <source>
        <dbReference type="SAM" id="MobiDB-lite"/>
    </source>
</evidence>
<dbReference type="EMBL" id="CP036298">
    <property type="protein sequence ID" value="QDV24391.1"/>
    <property type="molecule type" value="Genomic_DNA"/>
</dbReference>
<evidence type="ECO:0000313" key="2">
    <source>
        <dbReference type="EMBL" id="QDV24391.1"/>
    </source>
</evidence>
<protein>
    <submittedName>
        <fullName evidence="2">Uncharacterized protein</fullName>
    </submittedName>
</protein>
<proteinExistence type="predicted"/>
<dbReference type="RefSeq" id="WP_145078003.1">
    <property type="nucleotide sequence ID" value="NZ_CP036298.1"/>
</dbReference>
<dbReference type="KEGG" id="ahel:Q31a_27080"/>
<accession>A0A518G741</accession>
<dbReference type="Proteomes" id="UP000318017">
    <property type="component" value="Chromosome"/>
</dbReference>
<keyword evidence="3" id="KW-1185">Reference proteome</keyword>
<dbReference type="AlphaFoldDB" id="A0A518G741"/>
<organism evidence="2 3">
    <name type="scientific">Aureliella helgolandensis</name>
    <dbReference type="NCBI Taxonomy" id="2527968"/>
    <lineage>
        <taxon>Bacteria</taxon>
        <taxon>Pseudomonadati</taxon>
        <taxon>Planctomycetota</taxon>
        <taxon>Planctomycetia</taxon>
        <taxon>Pirellulales</taxon>
        <taxon>Pirellulaceae</taxon>
        <taxon>Aureliella</taxon>
    </lineage>
</organism>